<protein>
    <submittedName>
        <fullName evidence="2">Uncharacterized protein</fullName>
    </submittedName>
</protein>
<proteinExistence type="predicted"/>
<accession>A0A8T7M101</accession>
<gene>
    <name evidence="2" type="ORF">HXX08_04800</name>
    <name evidence="3" type="ORF">OZ401_000308</name>
</gene>
<evidence type="ECO:0000313" key="3">
    <source>
        <dbReference type="EMBL" id="WJW67060.1"/>
    </source>
</evidence>
<keyword evidence="1" id="KW-0812">Transmembrane</keyword>
<keyword evidence="5" id="KW-1185">Reference proteome</keyword>
<feature type="transmembrane region" description="Helical" evidence="1">
    <location>
        <begin position="6"/>
        <end position="26"/>
    </location>
</feature>
<dbReference type="RefSeq" id="WP_341468955.1">
    <property type="nucleotide sequence ID" value="NZ_CP128399.1"/>
</dbReference>
<feature type="transmembrane region" description="Helical" evidence="1">
    <location>
        <begin position="31"/>
        <end position="49"/>
    </location>
</feature>
<feature type="transmembrane region" description="Helical" evidence="1">
    <location>
        <begin position="158"/>
        <end position="177"/>
    </location>
</feature>
<dbReference type="Proteomes" id="UP001431572">
    <property type="component" value="Chromosome 1"/>
</dbReference>
<organism evidence="2 4">
    <name type="scientific">Candidatus Chlorohelix allophototropha</name>
    <dbReference type="NCBI Taxonomy" id="3003348"/>
    <lineage>
        <taxon>Bacteria</taxon>
        <taxon>Bacillati</taxon>
        <taxon>Chloroflexota</taxon>
        <taxon>Chloroflexia</taxon>
        <taxon>Candidatus Chloroheliales</taxon>
        <taxon>Candidatus Chloroheliaceae</taxon>
        <taxon>Candidatus Chlorohelix</taxon>
    </lineage>
</organism>
<name>A0A8T7M101_9CHLR</name>
<keyword evidence="1" id="KW-1133">Transmembrane helix</keyword>
<dbReference type="EMBL" id="JACATZ010000001">
    <property type="protein sequence ID" value="NWJ45181.1"/>
    <property type="molecule type" value="Genomic_DNA"/>
</dbReference>
<keyword evidence="1" id="KW-0472">Membrane</keyword>
<dbReference type="Proteomes" id="UP000521676">
    <property type="component" value="Unassembled WGS sequence"/>
</dbReference>
<feature type="transmembrane region" description="Helical" evidence="1">
    <location>
        <begin position="208"/>
        <end position="233"/>
    </location>
</feature>
<evidence type="ECO:0000313" key="5">
    <source>
        <dbReference type="Proteomes" id="UP001431572"/>
    </source>
</evidence>
<evidence type="ECO:0000256" key="1">
    <source>
        <dbReference type="SAM" id="Phobius"/>
    </source>
</evidence>
<dbReference type="AlphaFoldDB" id="A0A8T7M101"/>
<reference evidence="3" key="2">
    <citation type="journal article" date="2024" name="Nature">
        <title>Anoxygenic phototroph of the Chloroflexota uses a type I reaction centre.</title>
        <authorList>
            <person name="Tsuji J.M."/>
            <person name="Shaw N.A."/>
            <person name="Nagashima S."/>
            <person name="Venkiteswaran J.J."/>
            <person name="Schiff S.L."/>
            <person name="Watanabe T."/>
            <person name="Fukui M."/>
            <person name="Hanada S."/>
            <person name="Tank M."/>
            <person name="Neufeld J.D."/>
        </authorList>
    </citation>
    <scope>NUCLEOTIDE SEQUENCE</scope>
    <source>
        <strain evidence="3">L227-S17</strain>
    </source>
</reference>
<reference evidence="2 4" key="1">
    <citation type="submission" date="2020-06" db="EMBL/GenBank/DDBJ databases">
        <title>Anoxygenic phototrophic Chloroflexota member uses a Type I reaction center.</title>
        <authorList>
            <person name="Tsuji J.M."/>
            <person name="Shaw N.A."/>
            <person name="Nagashima S."/>
            <person name="Venkiteswaran J."/>
            <person name="Schiff S.L."/>
            <person name="Hanada S."/>
            <person name="Tank M."/>
            <person name="Neufeld J.D."/>
        </authorList>
    </citation>
    <scope>NUCLEOTIDE SEQUENCE [LARGE SCALE GENOMIC DNA]</scope>
    <source>
        <strain evidence="2">L227-S17</strain>
    </source>
</reference>
<evidence type="ECO:0000313" key="4">
    <source>
        <dbReference type="Proteomes" id="UP000521676"/>
    </source>
</evidence>
<dbReference type="EMBL" id="CP128399">
    <property type="protein sequence ID" value="WJW67060.1"/>
    <property type="molecule type" value="Genomic_DNA"/>
</dbReference>
<feature type="transmembrane region" description="Helical" evidence="1">
    <location>
        <begin position="128"/>
        <end position="152"/>
    </location>
</feature>
<evidence type="ECO:0000313" key="2">
    <source>
        <dbReference type="EMBL" id="NWJ45181.1"/>
    </source>
</evidence>
<sequence>MDFLTLTAGNYIFYIGLLVASCVALAVYKDWVIITPALVFQYFVVAVVANDQNGTAQRVMLGSIPLAVFLKTMSGVIAALIIFLTGYAIIIERRRLKQQEAEEDAAGTGGLRRFFRRQQKEQLSRFRYIDYMLPIGTSIIAAVATYAFATLLPFSGNFLGDFAFYWTFSIGVTIMVVGSDILKLGIGLLTALNGADLLYSLLRSGDNPLVLGFSAAITILLALLISYLAILFYNKLKTLNLSDAFTAGRKAVK</sequence>
<feature type="transmembrane region" description="Helical" evidence="1">
    <location>
        <begin position="69"/>
        <end position="90"/>
    </location>
</feature>